<dbReference type="Proteomes" id="UP001500200">
    <property type="component" value="Unassembled WGS sequence"/>
</dbReference>
<sequence length="141" mass="14856">MNRQFSLAGLLRLRQTQQDAAASGLARANSRTTSLRSRRATAREELAESAGTAGSSASLLAIAASRASAQSMLAELDALAASAEAEAAEARAEYTEAKRRAVGLEKLETRHGAAFEAFALHAEQSVLDEIASSAWHRKATS</sequence>
<gene>
    <name evidence="13" type="ORF">GCM10023346_42940</name>
</gene>
<evidence type="ECO:0000313" key="14">
    <source>
        <dbReference type="Proteomes" id="UP001500200"/>
    </source>
</evidence>
<name>A0ABP9SSD0_9MICC</name>
<keyword evidence="7" id="KW-1005">Bacterial flagellum biogenesis</keyword>
<keyword evidence="11" id="KW-0175">Coiled coil</keyword>
<comment type="similarity">
    <text evidence="2">Belongs to the FliJ family.</text>
</comment>
<proteinExistence type="inferred from homology"/>
<evidence type="ECO:0000256" key="9">
    <source>
        <dbReference type="ARBA" id="ARBA00023136"/>
    </source>
</evidence>
<evidence type="ECO:0000256" key="12">
    <source>
        <dbReference type="SAM" id="MobiDB-lite"/>
    </source>
</evidence>
<dbReference type="Gene3D" id="1.10.287.1700">
    <property type="match status" value="1"/>
</dbReference>
<dbReference type="InterPro" id="IPR053716">
    <property type="entry name" value="Flag_assembly_chemotaxis_eff"/>
</dbReference>
<evidence type="ECO:0000256" key="6">
    <source>
        <dbReference type="ARBA" id="ARBA00022500"/>
    </source>
</evidence>
<protein>
    <recommendedName>
        <fullName evidence="3">Flagellar FliJ protein</fullName>
    </recommendedName>
</protein>
<organism evidence="13 14">
    <name type="scientific">Arthrobacter gyeryongensis</name>
    <dbReference type="NCBI Taxonomy" id="1650592"/>
    <lineage>
        <taxon>Bacteria</taxon>
        <taxon>Bacillati</taxon>
        <taxon>Actinomycetota</taxon>
        <taxon>Actinomycetes</taxon>
        <taxon>Micrococcales</taxon>
        <taxon>Micrococcaceae</taxon>
        <taxon>Arthrobacter</taxon>
    </lineage>
</organism>
<dbReference type="Pfam" id="PF02050">
    <property type="entry name" value="FliJ"/>
    <property type="match status" value="1"/>
</dbReference>
<dbReference type="InterPro" id="IPR012823">
    <property type="entry name" value="Flagell_FliJ"/>
</dbReference>
<keyword evidence="9" id="KW-0472">Membrane</keyword>
<evidence type="ECO:0000256" key="10">
    <source>
        <dbReference type="ARBA" id="ARBA00023225"/>
    </source>
</evidence>
<evidence type="ECO:0000313" key="13">
    <source>
        <dbReference type="EMBL" id="GAA5200573.1"/>
    </source>
</evidence>
<reference evidence="14" key="1">
    <citation type="journal article" date="2019" name="Int. J. Syst. Evol. Microbiol.">
        <title>The Global Catalogue of Microorganisms (GCM) 10K type strain sequencing project: providing services to taxonomists for standard genome sequencing and annotation.</title>
        <authorList>
            <consortium name="The Broad Institute Genomics Platform"/>
            <consortium name="The Broad Institute Genome Sequencing Center for Infectious Disease"/>
            <person name="Wu L."/>
            <person name="Ma J."/>
        </authorList>
    </citation>
    <scope>NUCLEOTIDE SEQUENCE [LARGE SCALE GENOMIC DNA]</scope>
    <source>
        <strain evidence="14">JCM 18514</strain>
    </source>
</reference>
<evidence type="ECO:0000256" key="3">
    <source>
        <dbReference type="ARBA" id="ARBA00020392"/>
    </source>
</evidence>
<evidence type="ECO:0000256" key="8">
    <source>
        <dbReference type="ARBA" id="ARBA00022927"/>
    </source>
</evidence>
<comment type="subcellular location">
    <subcellularLocation>
        <location evidence="1">Cell membrane</location>
        <topology evidence="1">Peripheral membrane protein</topology>
        <orientation evidence="1">Cytoplasmic side</orientation>
    </subcellularLocation>
</comment>
<evidence type="ECO:0000256" key="4">
    <source>
        <dbReference type="ARBA" id="ARBA00022448"/>
    </source>
</evidence>
<keyword evidence="10" id="KW-1006">Bacterial flagellum protein export</keyword>
<evidence type="ECO:0000256" key="2">
    <source>
        <dbReference type="ARBA" id="ARBA00010004"/>
    </source>
</evidence>
<evidence type="ECO:0000256" key="7">
    <source>
        <dbReference type="ARBA" id="ARBA00022795"/>
    </source>
</evidence>
<accession>A0ABP9SSD0</accession>
<keyword evidence="6" id="KW-0145">Chemotaxis</keyword>
<dbReference type="EMBL" id="BAABKK010000032">
    <property type="protein sequence ID" value="GAA5200573.1"/>
    <property type="molecule type" value="Genomic_DNA"/>
</dbReference>
<keyword evidence="4" id="KW-0813">Transport</keyword>
<keyword evidence="14" id="KW-1185">Reference proteome</keyword>
<dbReference type="RefSeq" id="WP_345452540.1">
    <property type="nucleotide sequence ID" value="NZ_BAABKK010000032.1"/>
</dbReference>
<evidence type="ECO:0000256" key="1">
    <source>
        <dbReference type="ARBA" id="ARBA00004413"/>
    </source>
</evidence>
<keyword evidence="5" id="KW-1003">Cell membrane</keyword>
<feature type="compositionally biased region" description="Low complexity" evidence="12">
    <location>
        <begin position="26"/>
        <end position="35"/>
    </location>
</feature>
<feature type="region of interest" description="Disordered" evidence="12">
    <location>
        <begin position="22"/>
        <end position="55"/>
    </location>
</feature>
<comment type="caution">
    <text evidence="13">The sequence shown here is derived from an EMBL/GenBank/DDBJ whole genome shotgun (WGS) entry which is preliminary data.</text>
</comment>
<evidence type="ECO:0000256" key="11">
    <source>
        <dbReference type="SAM" id="Coils"/>
    </source>
</evidence>
<feature type="coiled-coil region" evidence="11">
    <location>
        <begin position="66"/>
        <end position="107"/>
    </location>
</feature>
<evidence type="ECO:0000256" key="5">
    <source>
        <dbReference type="ARBA" id="ARBA00022475"/>
    </source>
</evidence>
<keyword evidence="8" id="KW-0653">Protein transport</keyword>